<dbReference type="InterPro" id="IPR012893">
    <property type="entry name" value="HipA-like_C"/>
</dbReference>
<dbReference type="GO" id="GO:0005829">
    <property type="term" value="C:cytosol"/>
    <property type="evidence" value="ECO:0007669"/>
    <property type="project" value="TreeGrafter"/>
</dbReference>
<evidence type="ECO:0000313" key="7">
    <source>
        <dbReference type="Proteomes" id="UP000249898"/>
    </source>
</evidence>
<dbReference type="EMBL" id="CP016181">
    <property type="protein sequence ID" value="AWY02409.1"/>
    <property type="molecule type" value="Genomic_DNA"/>
</dbReference>
<evidence type="ECO:0000256" key="1">
    <source>
        <dbReference type="ARBA" id="ARBA00010164"/>
    </source>
</evidence>
<dbReference type="NCBIfam" id="TIGR03071">
    <property type="entry name" value="couple_hipA"/>
    <property type="match status" value="1"/>
</dbReference>
<feature type="domain" description="HipA-like C-terminal" evidence="4">
    <location>
        <begin position="144"/>
        <end position="386"/>
    </location>
</feature>
<gene>
    <name evidence="6" type="ORF">A8139_11235</name>
</gene>
<evidence type="ECO:0000256" key="2">
    <source>
        <dbReference type="ARBA" id="ARBA00022679"/>
    </source>
</evidence>
<dbReference type="Proteomes" id="UP000249898">
    <property type="component" value="Chromosome"/>
</dbReference>
<feature type="domain" description="HipA N-terminal subdomain 1" evidence="5">
    <location>
        <begin position="12"/>
        <end position="116"/>
    </location>
</feature>
<dbReference type="AlphaFoldDB" id="A0A2Z4PZK0"/>
<dbReference type="Gene3D" id="1.10.1070.20">
    <property type="match status" value="1"/>
</dbReference>
<keyword evidence="3 6" id="KW-0418">Kinase</keyword>
<dbReference type="Pfam" id="PF07804">
    <property type="entry name" value="HipA_C"/>
    <property type="match status" value="1"/>
</dbReference>
<comment type="similarity">
    <text evidence="1">Belongs to the HipA Ser/Thr kinase family.</text>
</comment>
<evidence type="ECO:0000259" key="5">
    <source>
        <dbReference type="Pfam" id="PF13657"/>
    </source>
</evidence>
<sequence length="413" mass="45851">MPSHLVNNVSTLNVLLYGEPIATITNVGNDRTLFAFMDSYINDESRPVLGLGFKDSLGSLLTNFKPTQTKLTPFFSNLLPEETMRNYLAERAGVNPAREFFLLWVLGQDLAGAITVEPADGEALPPNVHQDIDDDTKIEAPMRFSLAGVQLKFSAVQQANGGLTIPATGKGGSWIVKLPSSRFDAVPENEYSMMELARMLGMDVPETQLLPLSQIANIPQGVGQFGDALKNAQAFVIKRFDREDNQAVHIEDFAQVFGVYPQDKYKKASMRNIAQVIGIEGQDEDIAEFTRRLVFNTLIGNADMHLKNWSVIYKDKRTASIAPAYDFVSTIPYISDDSASLKVSRSKKFSDFTLDELSHLAAKAMLSEKLVLDTAKQTVAGFHEVWQKEKAHLPLTKSMIEAIETHLRNIPLR</sequence>
<dbReference type="OrthoDB" id="9805913at2"/>
<dbReference type="PANTHER" id="PTHR37419">
    <property type="entry name" value="SERINE/THREONINE-PROTEIN KINASE TOXIN HIPA"/>
    <property type="match status" value="1"/>
</dbReference>
<accession>A0A2Z4PZK0</accession>
<dbReference type="Pfam" id="PF13657">
    <property type="entry name" value="Couple_hipA"/>
    <property type="match status" value="1"/>
</dbReference>
<proteinExistence type="inferred from homology"/>
<reference evidence="6 7" key="1">
    <citation type="submission" date="2016-06" db="EMBL/GenBank/DDBJ databases">
        <title>The sequenced genome of the ice-adhering bacterium Marinomonas primoryensis, from Antarctica.</title>
        <authorList>
            <person name="Graham L."/>
            <person name="Vance T.D.R."/>
            <person name="Davies P.L."/>
        </authorList>
    </citation>
    <scope>NUCLEOTIDE SEQUENCE [LARGE SCALE GENOMIC DNA]</scope>
    <source>
        <strain evidence="6 7">AceL</strain>
    </source>
</reference>
<organism evidence="6 7">
    <name type="scientific">Marinomonas primoryensis</name>
    <dbReference type="NCBI Taxonomy" id="178399"/>
    <lineage>
        <taxon>Bacteria</taxon>
        <taxon>Pseudomonadati</taxon>
        <taxon>Pseudomonadota</taxon>
        <taxon>Gammaproteobacteria</taxon>
        <taxon>Oceanospirillales</taxon>
        <taxon>Oceanospirillaceae</taxon>
        <taxon>Marinomonas</taxon>
    </lineage>
</organism>
<dbReference type="InterPro" id="IPR017508">
    <property type="entry name" value="HipA_N1"/>
</dbReference>
<dbReference type="PANTHER" id="PTHR37419:SF1">
    <property type="entry name" value="SERINE_THREONINE-PROTEIN KINASE TOXIN HIPA"/>
    <property type="match status" value="1"/>
</dbReference>
<dbReference type="RefSeq" id="WP_112141639.1">
    <property type="nucleotide sequence ID" value="NZ_CP016181.1"/>
</dbReference>
<keyword evidence="2" id="KW-0808">Transferase</keyword>
<dbReference type="GO" id="GO:0004674">
    <property type="term" value="F:protein serine/threonine kinase activity"/>
    <property type="evidence" value="ECO:0007669"/>
    <property type="project" value="TreeGrafter"/>
</dbReference>
<evidence type="ECO:0000313" key="6">
    <source>
        <dbReference type="EMBL" id="AWY02409.1"/>
    </source>
</evidence>
<dbReference type="InterPro" id="IPR052028">
    <property type="entry name" value="HipA_Ser/Thr_kinase"/>
</dbReference>
<protein>
    <submittedName>
        <fullName evidence="6">Kinase</fullName>
    </submittedName>
</protein>
<evidence type="ECO:0000256" key="3">
    <source>
        <dbReference type="ARBA" id="ARBA00022777"/>
    </source>
</evidence>
<name>A0A2Z4PZK0_9GAMM</name>
<evidence type="ECO:0000259" key="4">
    <source>
        <dbReference type="Pfam" id="PF07804"/>
    </source>
</evidence>